<dbReference type="AlphaFoldDB" id="A0AAW1RC21"/>
<proteinExistence type="predicted"/>
<dbReference type="InterPro" id="IPR029058">
    <property type="entry name" value="AB_hydrolase_fold"/>
</dbReference>
<evidence type="ECO:0000313" key="3">
    <source>
        <dbReference type="Proteomes" id="UP001438707"/>
    </source>
</evidence>
<dbReference type="SUPFAM" id="SSF48613">
    <property type="entry name" value="Heme oxygenase-like"/>
    <property type="match status" value="1"/>
</dbReference>
<dbReference type="InterPro" id="IPR016084">
    <property type="entry name" value="Haem_Oase-like_multi-hlx"/>
</dbReference>
<dbReference type="Gene3D" id="1.20.910.10">
    <property type="entry name" value="Heme oxygenase-like"/>
    <property type="match status" value="1"/>
</dbReference>
<evidence type="ECO:0000259" key="1">
    <source>
        <dbReference type="Pfam" id="PF03070"/>
    </source>
</evidence>
<dbReference type="PANTHER" id="PTHR43198:SF5">
    <property type="entry name" value="BIFUNCTIONAL TENA-E PROTEIN"/>
    <property type="match status" value="1"/>
</dbReference>
<dbReference type="InterPro" id="IPR050967">
    <property type="entry name" value="Thiamine_Salvage_TenA"/>
</dbReference>
<dbReference type="Gene3D" id="3.40.50.1820">
    <property type="entry name" value="alpha/beta hydrolase"/>
    <property type="match status" value="1"/>
</dbReference>
<dbReference type="PANTHER" id="PTHR43198">
    <property type="entry name" value="BIFUNCTIONAL TH2 PROTEIN"/>
    <property type="match status" value="1"/>
</dbReference>
<accession>A0AAW1RC21</accession>
<dbReference type="InterPro" id="IPR004305">
    <property type="entry name" value="Thiaminase-2/PQQC"/>
</dbReference>
<organism evidence="2 3">
    <name type="scientific">Apatococcus lobatus</name>
    <dbReference type="NCBI Taxonomy" id="904363"/>
    <lineage>
        <taxon>Eukaryota</taxon>
        <taxon>Viridiplantae</taxon>
        <taxon>Chlorophyta</taxon>
        <taxon>core chlorophytes</taxon>
        <taxon>Trebouxiophyceae</taxon>
        <taxon>Chlorellales</taxon>
        <taxon>Chlorellaceae</taxon>
        <taxon>Apatococcus</taxon>
    </lineage>
</organism>
<protein>
    <recommendedName>
        <fullName evidence="1">Thiaminase-2/PQQC domain-containing protein</fullName>
    </recommendedName>
</protein>
<reference evidence="2 3" key="1">
    <citation type="journal article" date="2024" name="Nat. Commun.">
        <title>Phylogenomics reveals the evolutionary origins of lichenization in chlorophyte algae.</title>
        <authorList>
            <person name="Puginier C."/>
            <person name="Libourel C."/>
            <person name="Otte J."/>
            <person name="Skaloud P."/>
            <person name="Haon M."/>
            <person name="Grisel S."/>
            <person name="Petersen M."/>
            <person name="Berrin J.G."/>
            <person name="Delaux P.M."/>
            <person name="Dal Grande F."/>
            <person name="Keller J."/>
        </authorList>
    </citation>
    <scope>NUCLEOTIDE SEQUENCE [LARGE SCALE GENOMIC DNA]</scope>
    <source>
        <strain evidence="2 3">SAG 2145</strain>
    </source>
</reference>
<comment type="caution">
    <text evidence="2">The sequence shown here is derived from an EMBL/GenBank/DDBJ whole genome shotgun (WGS) entry which is preliminary data.</text>
</comment>
<name>A0AAW1RC21_9CHLO</name>
<dbReference type="SUPFAM" id="SSF53474">
    <property type="entry name" value="alpha/beta-Hydrolases"/>
    <property type="match status" value="1"/>
</dbReference>
<evidence type="ECO:0000313" key="2">
    <source>
        <dbReference type="EMBL" id="KAK9831630.1"/>
    </source>
</evidence>
<gene>
    <name evidence="2" type="ORF">WJX74_003382</name>
</gene>
<dbReference type="GO" id="GO:0006772">
    <property type="term" value="P:thiamine metabolic process"/>
    <property type="evidence" value="ECO:0007669"/>
    <property type="project" value="UniProtKB-ARBA"/>
</dbReference>
<sequence>MGPETLAKVARKRRRRFPSGSEALAKYARRPPFNSFAPASLEAYGAYGFKDVTGGVELRCDPADEAETYVTLHGSMPQYWPEVKRVSCPIAILAGSRNPNSEREIIAGILEETAAQLSTAVFARLQGLYHMGPLEDPGRVAILAHHKLIASSSVGARLQVLEAAQARPAPFLSFSRCLNPPAKDLDATIPQHCFDWWLQQDYGFVLNFQQLSKTVLNQAPEEDKPTFINGLAALDAELKFYQAQAASRGVSLEVAEAQIMQDYADLMSSLHTSPYVLQAAGVWAIEYVYNQAWQRPGPMQPPYNIYAERWGSQDFSNYVNKLEQQANHALSNASKDEAQAARAICRRVAQLEIGVWEQAMLAS</sequence>
<feature type="domain" description="Thiaminase-2/PQQC" evidence="1">
    <location>
        <begin position="187"/>
        <end position="361"/>
    </location>
</feature>
<dbReference type="Proteomes" id="UP001438707">
    <property type="component" value="Unassembled WGS sequence"/>
</dbReference>
<keyword evidence="3" id="KW-1185">Reference proteome</keyword>
<dbReference type="EMBL" id="JALJOS010000013">
    <property type="protein sequence ID" value="KAK9831630.1"/>
    <property type="molecule type" value="Genomic_DNA"/>
</dbReference>
<dbReference type="CDD" id="cd19357">
    <property type="entry name" value="TenA_E_At3g16990-like"/>
    <property type="match status" value="1"/>
</dbReference>
<dbReference type="GO" id="GO:0005829">
    <property type="term" value="C:cytosol"/>
    <property type="evidence" value="ECO:0007669"/>
    <property type="project" value="TreeGrafter"/>
</dbReference>
<dbReference type="Pfam" id="PF03070">
    <property type="entry name" value="TENA_THI-4"/>
    <property type="match status" value="1"/>
</dbReference>